<reference evidence="2 3" key="1">
    <citation type="submission" date="2020-06" db="EMBL/GenBank/DDBJ databases">
        <title>Actinokineospora xiongansis sp. nov., isolated from soil of Baiyangdian.</title>
        <authorList>
            <person name="Zhang X."/>
        </authorList>
    </citation>
    <scope>NUCLEOTIDE SEQUENCE [LARGE SCALE GENOMIC DNA]</scope>
    <source>
        <strain evidence="2 3">HBU206404</strain>
    </source>
</reference>
<sequence>MMVLGGLAATMLVLVGALHVVWMFSPWPVRTREEFASKVVGVEADDLPNRFLTALVAIALFAAAYLVAARAGLVAVVGPEWGVPVGVAIVAGVLLLRGVAGFVTSARKNTEFAYWDLRVYAPLCVVLGGACLAVAVGATG</sequence>
<comment type="caution">
    <text evidence="2">The sequence shown here is derived from an EMBL/GenBank/DDBJ whole genome shotgun (WGS) entry which is preliminary data.</text>
</comment>
<dbReference type="Proteomes" id="UP000734823">
    <property type="component" value="Unassembled WGS sequence"/>
</dbReference>
<dbReference type="InterPro" id="IPR025058">
    <property type="entry name" value="DUF3995"/>
</dbReference>
<evidence type="ECO:0000313" key="2">
    <source>
        <dbReference type="EMBL" id="MBC6450603.1"/>
    </source>
</evidence>
<keyword evidence="3" id="KW-1185">Reference proteome</keyword>
<feature type="transmembrane region" description="Helical" evidence="1">
    <location>
        <begin position="47"/>
        <end position="69"/>
    </location>
</feature>
<feature type="transmembrane region" description="Helical" evidence="1">
    <location>
        <begin position="81"/>
        <end position="99"/>
    </location>
</feature>
<proteinExistence type="predicted"/>
<gene>
    <name evidence="2" type="ORF">GPZ80_25930</name>
</gene>
<feature type="transmembrane region" description="Helical" evidence="1">
    <location>
        <begin position="119"/>
        <end position="138"/>
    </location>
</feature>
<evidence type="ECO:0000256" key="1">
    <source>
        <dbReference type="SAM" id="Phobius"/>
    </source>
</evidence>
<dbReference type="Pfam" id="PF13160">
    <property type="entry name" value="DUF3995"/>
    <property type="match status" value="1"/>
</dbReference>
<dbReference type="EMBL" id="JABVED010000018">
    <property type="protein sequence ID" value="MBC6450603.1"/>
    <property type="molecule type" value="Genomic_DNA"/>
</dbReference>
<keyword evidence="1" id="KW-1133">Transmembrane helix</keyword>
<name>A0ABR7LDD6_9PSEU</name>
<keyword evidence="1" id="KW-0472">Membrane</keyword>
<keyword evidence="1" id="KW-0812">Transmembrane</keyword>
<accession>A0ABR7LDD6</accession>
<organism evidence="2 3">
    <name type="scientific">Actinokineospora xionganensis</name>
    <dbReference type="NCBI Taxonomy" id="2684470"/>
    <lineage>
        <taxon>Bacteria</taxon>
        <taxon>Bacillati</taxon>
        <taxon>Actinomycetota</taxon>
        <taxon>Actinomycetes</taxon>
        <taxon>Pseudonocardiales</taxon>
        <taxon>Pseudonocardiaceae</taxon>
        <taxon>Actinokineospora</taxon>
    </lineage>
</organism>
<evidence type="ECO:0000313" key="3">
    <source>
        <dbReference type="Proteomes" id="UP000734823"/>
    </source>
</evidence>
<protein>
    <submittedName>
        <fullName evidence="2">DUF3995 domain-containing protein</fullName>
    </submittedName>
</protein>
<dbReference type="RefSeq" id="WP_187223702.1">
    <property type="nucleotide sequence ID" value="NZ_JABVED010000018.1"/>
</dbReference>